<feature type="non-terminal residue" evidence="1">
    <location>
        <position position="1"/>
    </location>
</feature>
<sequence>AKLSSSNQVATDKRFKQLITGRVEMNALTSKQFDDWANFVTKTYKNKADTAMLTTLTAHYGESKLAKMLADASGTKPVVTRLENAQLNKWMDNNKTKNWTKSTAF</sequence>
<proteinExistence type="predicted"/>
<dbReference type="EMBL" id="ANJA01004973">
    <property type="protein sequence ID" value="ETO58655.1"/>
    <property type="molecule type" value="Genomic_DNA"/>
</dbReference>
<evidence type="ECO:0000313" key="1">
    <source>
        <dbReference type="EMBL" id="ETO58655.1"/>
    </source>
</evidence>
<organism evidence="1 2">
    <name type="scientific">Phytophthora nicotianae P1976</name>
    <dbReference type="NCBI Taxonomy" id="1317066"/>
    <lineage>
        <taxon>Eukaryota</taxon>
        <taxon>Sar</taxon>
        <taxon>Stramenopiles</taxon>
        <taxon>Oomycota</taxon>
        <taxon>Peronosporomycetes</taxon>
        <taxon>Peronosporales</taxon>
        <taxon>Peronosporaceae</taxon>
        <taxon>Phytophthora</taxon>
    </lineage>
</organism>
<dbReference type="AlphaFoldDB" id="A0A080YW94"/>
<dbReference type="Proteomes" id="UP000028582">
    <property type="component" value="Unassembled WGS sequence"/>
</dbReference>
<comment type="caution">
    <text evidence="1">The sequence shown here is derived from an EMBL/GenBank/DDBJ whole genome shotgun (WGS) entry which is preliminary data.</text>
</comment>
<name>A0A080YW94_PHYNI</name>
<accession>A0A080YW94</accession>
<evidence type="ECO:0000313" key="2">
    <source>
        <dbReference type="Proteomes" id="UP000028582"/>
    </source>
</evidence>
<protein>
    <recommendedName>
        <fullName evidence="3">RxLR effector protein</fullName>
    </recommendedName>
</protein>
<evidence type="ECO:0008006" key="3">
    <source>
        <dbReference type="Google" id="ProtNLM"/>
    </source>
</evidence>
<dbReference type="OrthoDB" id="128293at2759"/>
<reference evidence="1 2" key="1">
    <citation type="submission" date="2013-11" db="EMBL/GenBank/DDBJ databases">
        <title>The Genome Sequence of Phytophthora parasitica P1976.</title>
        <authorList>
            <consortium name="The Broad Institute Genomics Platform"/>
            <person name="Russ C."/>
            <person name="Tyler B."/>
            <person name="Panabieres F."/>
            <person name="Shan W."/>
            <person name="Tripathy S."/>
            <person name="Grunwald N."/>
            <person name="Machado M."/>
            <person name="Johnson C.S."/>
            <person name="Walker B."/>
            <person name="Young S."/>
            <person name="Zeng Q."/>
            <person name="Gargeya S."/>
            <person name="Fitzgerald M."/>
            <person name="Haas B."/>
            <person name="Abouelleil A."/>
            <person name="Allen A.W."/>
            <person name="Alvarado L."/>
            <person name="Arachchi H.M."/>
            <person name="Berlin A.M."/>
            <person name="Chapman S.B."/>
            <person name="Gainer-Dewar J."/>
            <person name="Goldberg J."/>
            <person name="Griggs A."/>
            <person name="Gujja S."/>
            <person name="Hansen M."/>
            <person name="Howarth C."/>
            <person name="Imamovic A."/>
            <person name="Ireland A."/>
            <person name="Larimer J."/>
            <person name="McCowan C."/>
            <person name="Murphy C."/>
            <person name="Pearson M."/>
            <person name="Poon T.W."/>
            <person name="Priest M."/>
            <person name="Roberts A."/>
            <person name="Saif S."/>
            <person name="Shea T."/>
            <person name="Sisk P."/>
            <person name="Sykes S."/>
            <person name="Wortman J."/>
            <person name="Nusbaum C."/>
            <person name="Birren B."/>
        </authorList>
    </citation>
    <scope>NUCLEOTIDE SEQUENCE [LARGE SCALE GENOMIC DNA]</scope>
    <source>
        <strain evidence="1 2">P1976</strain>
    </source>
</reference>
<gene>
    <name evidence="1" type="ORF">F444_22967</name>
</gene>